<dbReference type="SMART" id="SM00797">
    <property type="entry name" value="AHS2"/>
    <property type="match status" value="1"/>
</dbReference>
<evidence type="ECO:0000313" key="6">
    <source>
        <dbReference type="Proteomes" id="UP001548832"/>
    </source>
</evidence>
<organism evidence="5 6">
    <name type="scientific">Mesorhizobium shangrilense</name>
    <dbReference type="NCBI Taxonomy" id="460060"/>
    <lineage>
        <taxon>Bacteria</taxon>
        <taxon>Pseudomonadati</taxon>
        <taxon>Pseudomonadota</taxon>
        <taxon>Alphaproteobacteria</taxon>
        <taxon>Hyphomicrobiales</taxon>
        <taxon>Phyllobacteriaceae</taxon>
        <taxon>Mesorhizobium</taxon>
    </lineage>
</organism>
<feature type="domain" description="Carboxyltransferase" evidence="4">
    <location>
        <begin position="24"/>
        <end position="301"/>
    </location>
</feature>
<name>A0ABV2DID3_9HYPH</name>
<dbReference type="InterPro" id="IPR029000">
    <property type="entry name" value="Cyclophilin-like_dom_sf"/>
</dbReference>
<keyword evidence="2" id="KW-0378">Hydrolase</keyword>
<dbReference type="PANTHER" id="PTHR43309:SF3">
    <property type="entry name" value="5-OXOPROLINASE SUBUNIT C"/>
    <property type="match status" value="1"/>
</dbReference>
<evidence type="ECO:0000256" key="2">
    <source>
        <dbReference type="ARBA" id="ARBA00022801"/>
    </source>
</evidence>
<keyword evidence="3" id="KW-0067">ATP-binding</keyword>
<dbReference type="NCBIfam" id="TIGR00724">
    <property type="entry name" value="urea_amlyse_rel"/>
    <property type="match status" value="1"/>
</dbReference>
<dbReference type="Proteomes" id="UP001548832">
    <property type="component" value="Unassembled WGS sequence"/>
</dbReference>
<evidence type="ECO:0000256" key="1">
    <source>
        <dbReference type="ARBA" id="ARBA00022741"/>
    </source>
</evidence>
<dbReference type="RefSeq" id="WP_354461727.1">
    <property type="nucleotide sequence ID" value="NZ_JBEWSZ010000001.1"/>
</dbReference>
<comment type="caution">
    <text evidence="5">The sequence shown here is derived from an EMBL/GenBank/DDBJ whole genome shotgun (WGS) entry which is preliminary data.</text>
</comment>
<protein>
    <submittedName>
        <fullName evidence="5">Biotin-dependent carboxyltransferase family protein</fullName>
    </submittedName>
</protein>
<dbReference type="InterPro" id="IPR003778">
    <property type="entry name" value="CT_A_B"/>
</dbReference>
<dbReference type="PANTHER" id="PTHR43309">
    <property type="entry name" value="5-OXOPROLINASE SUBUNIT C"/>
    <property type="match status" value="1"/>
</dbReference>
<dbReference type="InterPro" id="IPR052708">
    <property type="entry name" value="PxpC"/>
</dbReference>
<evidence type="ECO:0000259" key="4">
    <source>
        <dbReference type="SMART" id="SM00797"/>
    </source>
</evidence>
<evidence type="ECO:0000313" key="5">
    <source>
        <dbReference type="EMBL" id="MET2829810.1"/>
    </source>
</evidence>
<reference evidence="5 6" key="1">
    <citation type="submission" date="2024-06" db="EMBL/GenBank/DDBJ databases">
        <authorList>
            <person name="Kim D.-U."/>
        </authorList>
    </citation>
    <scope>NUCLEOTIDE SEQUENCE [LARGE SCALE GENOMIC DNA]</scope>
    <source>
        <strain evidence="5 6">KACC15460</strain>
    </source>
</reference>
<dbReference type="Pfam" id="PF02626">
    <property type="entry name" value="CT_A_B"/>
    <property type="match status" value="1"/>
</dbReference>
<evidence type="ECO:0000256" key="3">
    <source>
        <dbReference type="ARBA" id="ARBA00022840"/>
    </source>
</evidence>
<proteinExistence type="predicted"/>
<gene>
    <name evidence="5" type="ORF">ABVQ20_22810</name>
</gene>
<dbReference type="SUPFAM" id="SSF50891">
    <property type="entry name" value="Cyclophilin-like"/>
    <property type="match status" value="1"/>
</dbReference>
<keyword evidence="6" id="KW-1185">Reference proteome</keyword>
<dbReference type="Gene3D" id="2.40.100.10">
    <property type="entry name" value="Cyclophilin-like"/>
    <property type="match status" value="1"/>
</dbReference>
<keyword evidence="1" id="KW-0547">Nucleotide-binding</keyword>
<accession>A0ABV2DID3</accession>
<sequence>MSVEILAAGPMLTVQDAGRKGLRRFGVSTAGPMDGPAMALANALCGNASDAAALEFAGMGGRFSASCPIRFAVTGGDCDIRVEDRRVLPGESNRLNPGETLKVGAMGDAVWGYIAFAGGIDVPPVLGSRATHLRSGLGGFQGRALRVGAILPLGEDKTVDRCLRLANPLAPEAGGPIRIVLGPQDDYFSVDIIARLTQTEFTVTPQRDRMAMILAGAELPAARGHDTVSDATVPGSIQVPGSHQPMVLMAESQTTGGYPKIATVITPDLPRLAQLPVGARFRFAVVSREEAEEAVIARARTLRARLADLQAKPEGVLQSEYLLSCNLISGVFVSEEFVS</sequence>
<dbReference type="EMBL" id="JBEWSZ010000001">
    <property type="protein sequence ID" value="MET2829810.1"/>
    <property type="molecule type" value="Genomic_DNA"/>
</dbReference>